<comment type="similarity">
    <text evidence="2">Belongs to the fatty acid desaturase type 2 family.</text>
</comment>
<evidence type="ECO:0000313" key="14">
    <source>
        <dbReference type="Proteomes" id="UP000638263"/>
    </source>
</evidence>
<evidence type="ECO:0000256" key="11">
    <source>
        <dbReference type="PIRSR" id="PIRSR000346-1"/>
    </source>
</evidence>
<dbReference type="Gene3D" id="1.10.620.20">
    <property type="entry name" value="Ribonucleotide Reductase, subunit A"/>
    <property type="match status" value="1"/>
</dbReference>
<dbReference type="GO" id="GO:0006633">
    <property type="term" value="P:fatty acid biosynthetic process"/>
    <property type="evidence" value="ECO:0007669"/>
    <property type="project" value="UniProtKB-KW"/>
</dbReference>
<keyword evidence="7" id="KW-0560">Oxidoreductase</keyword>
<accession>A0A917RUA9</accession>
<evidence type="ECO:0000256" key="1">
    <source>
        <dbReference type="ARBA" id="ARBA00001954"/>
    </source>
</evidence>
<evidence type="ECO:0000256" key="4">
    <source>
        <dbReference type="ARBA" id="ARBA00022516"/>
    </source>
</evidence>
<evidence type="ECO:0000256" key="2">
    <source>
        <dbReference type="ARBA" id="ARBA00008749"/>
    </source>
</evidence>
<feature type="binding site" evidence="11">
    <location>
        <position position="142"/>
    </location>
    <ligand>
        <name>Fe cation</name>
        <dbReference type="ChEBI" id="CHEBI:24875"/>
        <label>1</label>
    </ligand>
</feature>
<comment type="cofactor">
    <cofactor evidence="1">
        <name>Fe(2+)</name>
        <dbReference type="ChEBI" id="CHEBI:29033"/>
    </cofactor>
</comment>
<comment type="subunit">
    <text evidence="3">Homodimer.</text>
</comment>
<keyword evidence="8 11" id="KW-0408">Iron</keyword>
<dbReference type="InterPro" id="IPR012348">
    <property type="entry name" value="RNR-like"/>
</dbReference>
<keyword evidence="5 11" id="KW-0479">Metal-binding</keyword>
<evidence type="ECO:0000313" key="13">
    <source>
        <dbReference type="EMBL" id="GGL30350.1"/>
    </source>
</evidence>
<feature type="compositionally biased region" description="Polar residues" evidence="12">
    <location>
        <begin position="1"/>
        <end position="11"/>
    </location>
</feature>
<dbReference type="EMBL" id="BMMH01000012">
    <property type="protein sequence ID" value="GGL30350.1"/>
    <property type="molecule type" value="Genomic_DNA"/>
</dbReference>
<comment type="cofactor">
    <cofactor evidence="11">
        <name>Fe cation</name>
        <dbReference type="ChEBI" id="CHEBI:24875"/>
    </cofactor>
    <text evidence="11">Binds 2 iron ions per subunit.</text>
</comment>
<gene>
    <name evidence="13" type="ORF">GCM10011588_51380</name>
</gene>
<keyword evidence="4" id="KW-0444">Lipid biosynthesis</keyword>
<feature type="binding site" evidence="11">
    <location>
        <position position="191"/>
    </location>
    <ligand>
        <name>Fe cation</name>
        <dbReference type="ChEBI" id="CHEBI:24875"/>
        <label>2</label>
    </ligand>
</feature>
<evidence type="ECO:0000256" key="6">
    <source>
        <dbReference type="ARBA" id="ARBA00022832"/>
    </source>
</evidence>
<organism evidence="13 14">
    <name type="scientific">Nocardia jinanensis</name>
    <dbReference type="NCBI Taxonomy" id="382504"/>
    <lineage>
        <taxon>Bacteria</taxon>
        <taxon>Bacillati</taxon>
        <taxon>Actinomycetota</taxon>
        <taxon>Actinomycetes</taxon>
        <taxon>Mycobacteriales</taxon>
        <taxon>Nocardiaceae</taxon>
        <taxon>Nocardia</taxon>
    </lineage>
</organism>
<keyword evidence="9" id="KW-0443">Lipid metabolism</keyword>
<dbReference type="InterPro" id="IPR005067">
    <property type="entry name" value="Fatty_acid_desaturase-2"/>
</dbReference>
<evidence type="ECO:0000256" key="5">
    <source>
        <dbReference type="ARBA" id="ARBA00022723"/>
    </source>
</evidence>
<reference evidence="13" key="1">
    <citation type="journal article" date="2014" name="Int. J. Syst. Evol. Microbiol.">
        <title>Complete genome sequence of Corynebacterium casei LMG S-19264T (=DSM 44701T), isolated from a smear-ripened cheese.</title>
        <authorList>
            <consortium name="US DOE Joint Genome Institute (JGI-PGF)"/>
            <person name="Walter F."/>
            <person name="Albersmeier A."/>
            <person name="Kalinowski J."/>
            <person name="Ruckert C."/>
        </authorList>
    </citation>
    <scope>NUCLEOTIDE SEQUENCE</scope>
    <source>
        <strain evidence="13">CGMCC 4.3508</strain>
    </source>
</reference>
<name>A0A917RUA9_9NOCA</name>
<dbReference type="GO" id="GO:0005829">
    <property type="term" value="C:cytosol"/>
    <property type="evidence" value="ECO:0007669"/>
    <property type="project" value="TreeGrafter"/>
</dbReference>
<keyword evidence="14" id="KW-1185">Reference proteome</keyword>
<dbReference type="GO" id="GO:0046872">
    <property type="term" value="F:metal ion binding"/>
    <property type="evidence" value="ECO:0007669"/>
    <property type="project" value="UniProtKB-KW"/>
</dbReference>
<dbReference type="Proteomes" id="UP000638263">
    <property type="component" value="Unassembled WGS sequence"/>
</dbReference>
<dbReference type="GO" id="GO:0045300">
    <property type="term" value="F:stearoyl-[ACP] desaturase activity"/>
    <property type="evidence" value="ECO:0007669"/>
    <property type="project" value="InterPro"/>
</dbReference>
<dbReference type="PANTHER" id="PTHR31155:SF9">
    <property type="entry name" value="STEAROYL-[ACYL-CARRIER-PROTEIN] 9-DESATURASE 7, CHLOROPLASTIC"/>
    <property type="match status" value="1"/>
</dbReference>
<dbReference type="Pfam" id="PF03405">
    <property type="entry name" value="FA_desaturase_2"/>
    <property type="match status" value="1"/>
</dbReference>
<dbReference type="InterPro" id="IPR009078">
    <property type="entry name" value="Ferritin-like_SF"/>
</dbReference>
<evidence type="ECO:0000256" key="3">
    <source>
        <dbReference type="ARBA" id="ARBA00011738"/>
    </source>
</evidence>
<evidence type="ECO:0000256" key="10">
    <source>
        <dbReference type="ARBA" id="ARBA00023160"/>
    </source>
</evidence>
<feature type="binding site" evidence="11">
    <location>
        <position position="139"/>
    </location>
    <ligand>
        <name>Fe cation</name>
        <dbReference type="ChEBI" id="CHEBI:24875"/>
        <label>2</label>
    </ligand>
</feature>
<reference evidence="13" key="2">
    <citation type="submission" date="2020-09" db="EMBL/GenBank/DDBJ databases">
        <authorList>
            <person name="Sun Q."/>
            <person name="Zhou Y."/>
        </authorList>
    </citation>
    <scope>NUCLEOTIDE SEQUENCE</scope>
    <source>
        <strain evidence="13">CGMCC 4.3508</strain>
    </source>
</reference>
<dbReference type="AlphaFoldDB" id="A0A917RUA9"/>
<proteinExistence type="inferred from homology"/>
<dbReference type="SUPFAM" id="SSF47240">
    <property type="entry name" value="Ferritin-like"/>
    <property type="match status" value="1"/>
</dbReference>
<keyword evidence="6" id="KW-0276">Fatty acid metabolism</keyword>
<dbReference type="PIRSF" id="PIRSF000346">
    <property type="entry name" value="Dlt9_acylACP_des"/>
    <property type="match status" value="1"/>
</dbReference>
<keyword evidence="10" id="KW-0275">Fatty acid biosynthesis</keyword>
<evidence type="ECO:0000256" key="12">
    <source>
        <dbReference type="SAM" id="MobiDB-lite"/>
    </source>
</evidence>
<feature type="region of interest" description="Disordered" evidence="12">
    <location>
        <begin position="1"/>
        <end position="26"/>
    </location>
</feature>
<protein>
    <submittedName>
        <fullName evidence="13">Acyl-[acyl-carrier protein] desaturase</fullName>
    </submittedName>
</protein>
<dbReference type="PANTHER" id="PTHR31155">
    <property type="entry name" value="ACYL- ACYL-CARRIER-PROTEIN DESATURASE-RELATED"/>
    <property type="match status" value="1"/>
</dbReference>
<sequence>MCATPTPTSPVTHIPQPAPGAHPTSGTTRYRVCVQKLLTDRDLLESLAVEVELTMRRHTEIADEWQPHDFVPWDDGRNFAFLGGEDWDPTQSELSDTARLALTVSVLIADNLPSYHREVGKYLRTGAWWRWVGRWTAEEARHSVLIRNYLMATRACDPVELERLRMGHMTDGFRRESLHLLDVLAASAFEETAAAIRHRNTAALGENPLVTAISERIAKDDERQAAVFADLVAAGFAETPDQTMRAVADQVAAFRVPSLTLPGGRSSDEVLAEAGIYDPEKQDELVLAPLLRRWDVFGRTDLGEAGEAAREELARFRS</sequence>
<comment type="caution">
    <text evidence="13">The sequence shown here is derived from an EMBL/GenBank/DDBJ whole genome shotgun (WGS) entry which is preliminary data.</text>
</comment>
<evidence type="ECO:0000256" key="7">
    <source>
        <dbReference type="ARBA" id="ARBA00023002"/>
    </source>
</evidence>
<evidence type="ECO:0000256" key="8">
    <source>
        <dbReference type="ARBA" id="ARBA00023004"/>
    </source>
</evidence>
<evidence type="ECO:0000256" key="9">
    <source>
        <dbReference type="ARBA" id="ARBA00023098"/>
    </source>
</evidence>
<feature type="binding site" evidence="11">
    <location>
        <position position="139"/>
    </location>
    <ligand>
        <name>Fe cation</name>
        <dbReference type="ChEBI" id="CHEBI:24875"/>
        <label>1</label>
    </ligand>
</feature>